<dbReference type="PANTHER" id="PTHR43817:SF1">
    <property type="entry name" value="HYDROLASE, FAMILY 43, PUTATIVE (AFU_ORTHOLOGUE AFUA_3G01660)-RELATED"/>
    <property type="match status" value="1"/>
</dbReference>
<dbReference type="Pfam" id="PF04616">
    <property type="entry name" value="Glyco_hydro_43"/>
    <property type="match status" value="1"/>
</dbReference>
<accession>M5U727</accession>
<dbReference type="Proteomes" id="UP000011885">
    <property type="component" value="Unassembled WGS sequence"/>
</dbReference>
<dbReference type="PANTHER" id="PTHR43817">
    <property type="entry name" value="GLYCOSYL HYDROLASE"/>
    <property type="match status" value="1"/>
</dbReference>
<dbReference type="GO" id="GO:0005975">
    <property type="term" value="P:carbohydrate metabolic process"/>
    <property type="evidence" value="ECO:0007669"/>
    <property type="project" value="InterPro"/>
</dbReference>
<feature type="chain" id="PRO_5004073094" evidence="6">
    <location>
        <begin position="17"/>
        <end position="339"/>
    </location>
</feature>
<keyword evidence="8" id="KW-1185">Reference proteome</keyword>
<name>M5U727_9BACT</name>
<dbReference type="InterPro" id="IPR016828">
    <property type="entry name" value="Alpha-L-arabinofuranosidase"/>
</dbReference>
<comment type="caution">
    <text evidence="7">The sequence shown here is derived from an EMBL/GenBank/DDBJ whole genome shotgun (WGS) entry which is preliminary data.</text>
</comment>
<dbReference type="OrthoDB" id="9783154at2"/>
<gene>
    <name evidence="7" type="ORF">RSSM_01326</name>
</gene>
<protein>
    <submittedName>
        <fullName evidence="7">Glycosyl hydrolase, family 43</fullName>
    </submittedName>
</protein>
<comment type="similarity">
    <text evidence="1 5">Belongs to the glycosyl hydrolase 43 family.</text>
</comment>
<dbReference type="PATRIC" id="fig|1263870.3.peg.1427"/>
<evidence type="ECO:0000256" key="3">
    <source>
        <dbReference type="ARBA" id="ARBA00022801"/>
    </source>
</evidence>
<dbReference type="PIRSF" id="PIRSF025414">
    <property type="entry name" value="Alpha-L-arabinofuranosidase"/>
    <property type="match status" value="1"/>
</dbReference>
<keyword evidence="4 5" id="KW-0326">Glycosidase</keyword>
<evidence type="ECO:0000256" key="1">
    <source>
        <dbReference type="ARBA" id="ARBA00009865"/>
    </source>
</evidence>
<dbReference type="GO" id="GO:0004553">
    <property type="term" value="F:hydrolase activity, hydrolyzing O-glycosyl compounds"/>
    <property type="evidence" value="ECO:0007669"/>
    <property type="project" value="InterPro"/>
</dbReference>
<dbReference type="CDD" id="cd18817">
    <property type="entry name" value="GH43f_LbAraf43-like"/>
    <property type="match status" value="1"/>
</dbReference>
<sequence length="339" mass="38525">MRTILCFLLITATAGAAEPKLQWPNPILWQRADPHVTLHSDGWYYFTATVPQYDRIELRKAKTLGELSNAEAKVVWRKHDNGPMSHHIWAPEIHFIDGKWYIYFAAGRAEAIWDIRQYVLECDASDPLESPWVEKGQLKMNWESFTLDATTFRHLGKRYLAWAQSVPEERGTRIFLAEMDTPWSITGQQVAITKPDLPWERIGHNVNEAPAFIHRNGKLFMTYSASATDANYCLGLLTADENANLLDPKSWIKSPTPVLKSHPETSQFGPGHNCFTTSPDGNTDILVYHSRDYETIKGDPLNNPDRATRAQVLLWNDDGTPNFGVPVANDRNGTARPRR</sequence>
<dbReference type="InterPro" id="IPR023296">
    <property type="entry name" value="Glyco_hydro_beta-prop_sf"/>
</dbReference>
<proteinExistence type="inferred from homology"/>
<organism evidence="7 8">
    <name type="scientific">Rhodopirellula sallentina SM41</name>
    <dbReference type="NCBI Taxonomy" id="1263870"/>
    <lineage>
        <taxon>Bacteria</taxon>
        <taxon>Pseudomonadati</taxon>
        <taxon>Planctomycetota</taxon>
        <taxon>Planctomycetia</taxon>
        <taxon>Pirellulales</taxon>
        <taxon>Pirellulaceae</taxon>
        <taxon>Rhodopirellula</taxon>
    </lineage>
</organism>
<evidence type="ECO:0000256" key="2">
    <source>
        <dbReference type="ARBA" id="ARBA00022729"/>
    </source>
</evidence>
<dbReference type="RefSeq" id="WP_008675658.1">
    <property type="nucleotide sequence ID" value="NZ_ANOH01000103.1"/>
</dbReference>
<evidence type="ECO:0000256" key="4">
    <source>
        <dbReference type="ARBA" id="ARBA00023295"/>
    </source>
</evidence>
<dbReference type="Gene3D" id="2.115.10.20">
    <property type="entry name" value="Glycosyl hydrolase domain, family 43"/>
    <property type="match status" value="1"/>
</dbReference>
<keyword evidence="2 6" id="KW-0732">Signal</keyword>
<dbReference type="SUPFAM" id="SSF75005">
    <property type="entry name" value="Arabinanase/levansucrase/invertase"/>
    <property type="match status" value="1"/>
</dbReference>
<feature type="signal peptide" evidence="6">
    <location>
        <begin position="1"/>
        <end position="16"/>
    </location>
</feature>
<dbReference type="AlphaFoldDB" id="M5U727"/>
<dbReference type="EMBL" id="ANOH01000103">
    <property type="protein sequence ID" value="EMI57220.1"/>
    <property type="molecule type" value="Genomic_DNA"/>
</dbReference>
<dbReference type="InterPro" id="IPR006710">
    <property type="entry name" value="Glyco_hydro_43"/>
</dbReference>
<evidence type="ECO:0000313" key="8">
    <source>
        <dbReference type="Proteomes" id="UP000011885"/>
    </source>
</evidence>
<keyword evidence="3 5" id="KW-0378">Hydrolase</keyword>
<reference evidence="7 8" key="1">
    <citation type="journal article" date="2013" name="Mar. Genomics">
        <title>Expression of sulfatases in Rhodopirellula baltica and the diversity of sulfatases in the genus Rhodopirellula.</title>
        <authorList>
            <person name="Wegner C.E."/>
            <person name="Richter-Heitmann T."/>
            <person name="Klindworth A."/>
            <person name="Klockow C."/>
            <person name="Richter M."/>
            <person name="Achstetter T."/>
            <person name="Glockner F.O."/>
            <person name="Harder J."/>
        </authorList>
    </citation>
    <scope>NUCLEOTIDE SEQUENCE [LARGE SCALE GENOMIC DNA]</scope>
    <source>
        <strain evidence="7 8">SM41</strain>
    </source>
</reference>
<evidence type="ECO:0000256" key="5">
    <source>
        <dbReference type="RuleBase" id="RU361187"/>
    </source>
</evidence>
<evidence type="ECO:0000313" key="7">
    <source>
        <dbReference type="EMBL" id="EMI57220.1"/>
    </source>
</evidence>
<evidence type="ECO:0000256" key="6">
    <source>
        <dbReference type="SAM" id="SignalP"/>
    </source>
</evidence>